<accession>A0A059AE92</accession>
<dbReference type="Gramene" id="KCW52054">
    <property type="protein sequence ID" value="KCW52054"/>
    <property type="gene ID" value="EUGRSUZ_J01494"/>
</dbReference>
<dbReference type="AlphaFoldDB" id="A0A059AE92"/>
<reference evidence="1" key="1">
    <citation type="submission" date="2013-07" db="EMBL/GenBank/DDBJ databases">
        <title>The genome of Eucalyptus grandis.</title>
        <authorList>
            <person name="Schmutz J."/>
            <person name="Hayes R."/>
            <person name="Myburg A."/>
            <person name="Tuskan G."/>
            <person name="Grattapaglia D."/>
            <person name="Rokhsar D.S."/>
        </authorList>
    </citation>
    <scope>NUCLEOTIDE SEQUENCE</scope>
    <source>
        <tissue evidence="1">Leaf extractions</tissue>
    </source>
</reference>
<dbReference type="InParanoid" id="A0A059AE92"/>
<gene>
    <name evidence="1" type="ORF">EUGRSUZ_J01494</name>
</gene>
<protein>
    <submittedName>
        <fullName evidence="1">Uncharacterized protein</fullName>
    </submittedName>
</protein>
<organism evidence="1">
    <name type="scientific">Eucalyptus grandis</name>
    <name type="common">Flooded gum</name>
    <dbReference type="NCBI Taxonomy" id="71139"/>
    <lineage>
        <taxon>Eukaryota</taxon>
        <taxon>Viridiplantae</taxon>
        <taxon>Streptophyta</taxon>
        <taxon>Embryophyta</taxon>
        <taxon>Tracheophyta</taxon>
        <taxon>Spermatophyta</taxon>
        <taxon>Magnoliopsida</taxon>
        <taxon>eudicotyledons</taxon>
        <taxon>Gunneridae</taxon>
        <taxon>Pentapetalae</taxon>
        <taxon>rosids</taxon>
        <taxon>malvids</taxon>
        <taxon>Myrtales</taxon>
        <taxon>Myrtaceae</taxon>
        <taxon>Myrtoideae</taxon>
        <taxon>Eucalypteae</taxon>
        <taxon>Eucalyptus</taxon>
    </lineage>
</organism>
<dbReference type="EMBL" id="KK198762">
    <property type="protein sequence ID" value="KCW52054.1"/>
    <property type="molecule type" value="Genomic_DNA"/>
</dbReference>
<proteinExistence type="predicted"/>
<name>A0A059AE92_EUCGR</name>
<sequence length="72" mass="8133">MMLSYIRRTFEETQNEFVDYAVKCMMGVVRPSIINTYQKYAQGQHEVLVKTIQPQTKAGTTTSKCVPPSTGT</sequence>
<evidence type="ECO:0000313" key="1">
    <source>
        <dbReference type="EMBL" id="KCW52054.1"/>
    </source>
</evidence>